<protein>
    <submittedName>
        <fullName evidence="3">Uncharacterized protein</fullName>
    </submittedName>
</protein>
<feature type="compositionally biased region" description="Polar residues" evidence="1">
    <location>
        <begin position="386"/>
        <end position="398"/>
    </location>
</feature>
<feature type="compositionally biased region" description="Polar residues" evidence="1">
    <location>
        <begin position="454"/>
        <end position="508"/>
    </location>
</feature>
<sequence>MKCKPASLVGMLLVVTAIEGSLAFQQCRPSSQHIIIRSGASHRRRKNTCSTISFVPASYSALKSSSFDDDFDDFDDDFDSFGEWGDDRQQQQYNNINQWDVGIMDNRAAQFPPPPPPPPYDRPPYSSNLRNTIASSTPSPYDNPSWTKSSRYGNRNVNFNSRSNRNVNSFIRSDDDDYDPYKLTSGYGRETYRNSAPKSDYEYNYQSQYKGYPSRTTYIQDDNYAGRRRWEDSNSSVRSKKKLYRDYDDVDFDPNSSRGRGTERFNNNNNNNNNNNVINSNTSRNNYDFPPRPPQYRDYNDPSEAPNRSFREDSSGRNNGLPPPPQYRDYDDINTEPNRSYRDDVGTAGNGSGSFPPPPPPQYRDYNDVNSAPSRSYRREGPGHDSGNNRSKNNKSPPRQSPNNNNKFPPRQPPRPQSIPNNFASPQSNRSDSPTTNFPPGVGGMGYNPPSEYIPQNNRGPRASSTWSNSFRENPTMSSSPNNSRVDYSSPYNTFNDRNPSNDRNTFRSPSMNNPPPPQSQYQYNDNGNMNYQYDVNRRETYMDNDLINRGGQTQYNFPNGDVIRKERINTLKPIGFNSIFSDMVRPFQQMFKSAEQSLKSSDMLKEARLRIMDNDVVGTKLGEPLQVSTPFSQSSSMSSVNGKKAMKVRARFQVGGPYGTGVATMDSVDGEIRSLVVDINGSTVRVGPRQKGGRKKKNVVEAEILDG</sequence>
<evidence type="ECO:0000256" key="2">
    <source>
        <dbReference type="SAM" id="SignalP"/>
    </source>
</evidence>
<keyword evidence="2" id="KW-0732">Signal</keyword>
<feature type="signal peptide" evidence="2">
    <location>
        <begin position="1"/>
        <end position="23"/>
    </location>
</feature>
<feature type="compositionally biased region" description="Low complexity" evidence="1">
    <location>
        <begin position="266"/>
        <end position="286"/>
    </location>
</feature>
<reference evidence="3" key="1">
    <citation type="submission" date="2023-06" db="EMBL/GenBank/DDBJ databases">
        <title>Survivors Of The Sea: Transcriptome response of Skeletonema marinoi to long-term dormancy.</title>
        <authorList>
            <person name="Pinder M.I.M."/>
            <person name="Kourtchenko O."/>
            <person name="Robertson E.K."/>
            <person name="Larsson T."/>
            <person name="Maumus F."/>
            <person name="Osuna-Cruz C.M."/>
            <person name="Vancaester E."/>
            <person name="Stenow R."/>
            <person name="Vandepoele K."/>
            <person name="Ploug H."/>
            <person name="Bruchert V."/>
            <person name="Godhe A."/>
            <person name="Topel M."/>
        </authorList>
    </citation>
    <scope>NUCLEOTIDE SEQUENCE</scope>
    <source>
        <strain evidence="3">R05AC</strain>
    </source>
</reference>
<dbReference type="AlphaFoldDB" id="A0AAD8XZK0"/>
<keyword evidence="4" id="KW-1185">Reference proteome</keyword>
<comment type="caution">
    <text evidence="3">The sequence shown here is derived from an EMBL/GenBank/DDBJ whole genome shotgun (WGS) entry which is preliminary data.</text>
</comment>
<dbReference type="EMBL" id="JATAAI010000027">
    <property type="protein sequence ID" value="KAK1736839.1"/>
    <property type="molecule type" value="Genomic_DNA"/>
</dbReference>
<feature type="chain" id="PRO_5042291084" evidence="2">
    <location>
        <begin position="24"/>
        <end position="708"/>
    </location>
</feature>
<feature type="compositionally biased region" description="Polar residues" evidence="1">
    <location>
        <begin position="423"/>
        <end position="438"/>
    </location>
</feature>
<organism evidence="3 4">
    <name type="scientific">Skeletonema marinoi</name>
    <dbReference type="NCBI Taxonomy" id="267567"/>
    <lineage>
        <taxon>Eukaryota</taxon>
        <taxon>Sar</taxon>
        <taxon>Stramenopiles</taxon>
        <taxon>Ochrophyta</taxon>
        <taxon>Bacillariophyta</taxon>
        <taxon>Coscinodiscophyceae</taxon>
        <taxon>Thalassiosirophycidae</taxon>
        <taxon>Thalassiosirales</taxon>
        <taxon>Skeletonemataceae</taxon>
        <taxon>Skeletonema</taxon>
        <taxon>Skeletonema marinoi-dohrnii complex</taxon>
    </lineage>
</organism>
<evidence type="ECO:0000256" key="1">
    <source>
        <dbReference type="SAM" id="MobiDB-lite"/>
    </source>
</evidence>
<feature type="compositionally biased region" description="Low complexity" evidence="1">
    <location>
        <begin position="154"/>
        <end position="171"/>
    </location>
</feature>
<feature type="compositionally biased region" description="Polar residues" evidence="1">
    <location>
        <begin position="125"/>
        <end position="153"/>
    </location>
</feature>
<name>A0AAD8XZK0_9STRA</name>
<dbReference type="Proteomes" id="UP001224775">
    <property type="component" value="Unassembled WGS sequence"/>
</dbReference>
<feature type="region of interest" description="Disordered" evidence="1">
    <location>
        <begin position="247"/>
        <end position="531"/>
    </location>
</feature>
<evidence type="ECO:0000313" key="3">
    <source>
        <dbReference type="EMBL" id="KAK1736839.1"/>
    </source>
</evidence>
<accession>A0AAD8XZK0</accession>
<proteinExistence type="predicted"/>
<gene>
    <name evidence="3" type="ORF">QTG54_012284</name>
</gene>
<evidence type="ECO:0000313" key="4">
    <source>
        <dbReference type="Proteomes" id="UP001224775"/>
    </source>
</evidence>
<feature type="region of interest" description="Disordered" evidence="1">
    <location>
        <begin position="106"/>
        <end position="181"/>
    </location>
</feature>
<feature type="compositionally biased region" description="Pro residues" evidence="1">
    <location>
        <begin position="111"/>
        <end position="122"/>
    </location>
</feature>